<proteinExistence type="predicted"/>
<dbReference type="EMBL" id="GGEC01085577">
    <property type="protein sequence ID" value="MBX66061.1"/>
    <property type="molecule type" value="Transcribed_RNA"/>
</dbReference>
<sequence>MSKTKNKLLDKMIKLNKIPLSLASL</sequence>
<dbReference type="AlphaFoldDB" id="A0A2P2QGF1"/>
<name>A0A2P2QGF1_RHIMU</name>
<evidence type="ECO:0000313" key="1">
    <source>
        <dbReference type="EMBL" id="MBX66061.1"/>
    </source>
</evidence>
<accession>A0A2P2QGF1</accession>
<organism evidence="1">
    <name type="scientific">Rhizophora mucronata</name>
    <name type="common">Asiatic mangrove</name>
    <dbReference type="NCBI Taxonomy" id="61149"/>
    <lineage>
        <taxon>Eukaryota</taxon>
        <taxon>Viridiplantae</taxon>
        <taxon>Streptophyta</taxon>
        <taxon>Embryophyta</taxon>
        <taxon>Tracheophyta</taxon>
        <taxon>Spermatophyta</taxon>
        <taxon>Magnoliopsida</taxon>
        <taxon>eudicotyledons</taxon>
        <taxon>Gunneridae</taxon>
        <taxon>Pentapetalae</taxon>
        <taxon>rosids</taxon>
        <taxon>fabids</taxon>
        <taxon>Malpighiales</taxon>
        <taxon>Rhizophoraceae</taxon>
        <taxon>Rhizophora</taxon>
    </lineage>
</organism>
<reference evidence="1" key="1">
    <citation type="submission" date="2018-02" db="EMBL/GenBank/DDBJ databases">
        <title>Rhizophora mucronata_Transcriptome.</title>
        <authorList>
            <person name="Meera S.P."/>
            <person name="Sreeshan A."/>
            <person name="Augustine A."/>
        </authorList>
    </citation>
    <scope>NUCLEOTIDE SEQUENCE</scope>
    <source>
        <tissue evidence="1">Leaf</tissue>
    </source>
</reference>
<protein>
    <submittedName>
        <fullName evidence="1">Uncharacterized protein</fullName>
    </submittedName>
</protein>